<protein>
    <submittedName>
        <fullName evidence="1">Uncharacterized protein</fullName>
    </submittedName>
</protein>
<name>A0AC60QWS6_IXOPE</name>
<organism evidence="1 2">
    <name type="scientific">Ixodes persulcatus</name>
    <name type="common">Taiga tick</name>
    <dbReference type="NCBI Taxonomy" id="34615"/>
    <lineage>
        <taxon>Eukaryota</taxon>
        <taxon>Metazoa</taxon>
        <taxon>Ecdysozoa</taxon>
        <taxon>Arthropoda</taxon>
        <taxon>Chelicerata</taxon>
        <taxon>Arachnida</taxon>
        <taxon>Acari</taxon>
        <taxon>Parasitiformes</taxon>
        <taxon>Ixodida</taxon>
        <taxon>Ixodoidea</taxon>
        <taxon>Ixodidae</taxon>
        <taxon>Ixodinae</taxon>
        <taxon>Ixodes</taxon>
    </lineage>
</organism>
<evidence type="ECO:0000313" key="1">
    <source>
        <dbReference type="EMBL" id="KAG0444049.1"/>
    </source>
</evidence>
<gene>
    <name evidence="1" type="ORF">HPB47_014240</name>
</gene>
<feature type="non-terminal residue" evidence="1">
    <location>
        <position position="1"/>
    </location>
</feature>
<keyword evidence="2" id="KW-1185">Reference proteome</keyword>
<dbReference type="EMBL" id="JABSTQ010002572">
    <property type="protein sequence ID" value="KAG0444049.1"/>
    <property type="molecule type" value="Genomic_DNA"/>
</dbReference>
<sequence length="321" mass="36685">HLKALFVARWTVSTFHVSLIESTRLQPSSVMSQVNLQRPRHFTTLLNPEAEVHENNFLCQNCFRRLREDVENIREQSGSPLDSFQTVEETVEGINAIIGVPSVVSPLRPPSTLRKRLRMSYAKRKEVEITTALSPDKCDSCMSWEKNLRLAYGKCTSFQERCQVLTLLPPHLTVKDVQGFIPEATKYVIQKAKKLTDAGGVWSSLEPYSRCKLIKKTLTAAAFIKELQKTVMNWIPHNYLRRVQAKAIHDEKQSYERGALVFHFDFAENWTVVLADEVQAYHWQKKQISIFMCVVTSRKSTRSYAAACDDLTHDSAHACLA</sequence>
<comment type="caution">
    <text evidence="1">The sequence shown here is derived from an EMBL/GenBank/DDBJ whole genome shotgun (WGS) entry which is preliminary data.</text>
</comment>
<evidence type="ECO:0000313" key="2">
    <source>
        <dbReference type="Proteomes" id="UP000805193"/>
    </source>
</evidence>
<dbReference type="Proteomes" id="UP000805193">
    <property type="component" value="Unassembled WGS sequence"/>
</dbReference>
<proteinExistence type="predicted"/>
<accession>A0AC60QWS6</accession>
<feature type="non-terminal residue" evidence="1">
    <location>
        <position position="321"/>
    </location>
</feature>
<reference evidence="1 2" key="1">
    <citation type="journal article" date="2020" name="Cell">
        <title>Large-Scale Comparative Analyses of Tick Genomes Elucidate Their Genetic Diversity and Vector Capacities.</title>
        <authorList>
            <consortium name="Tick Genome and Microbiome Consortium (TIGMIC)"/>
            <person name="Jia N."/>
            <person name="Wang J."/>
            <person name="Shi W."/>
            <person name="Du L."/>
            <person name="Sun Y."/>
            <person name="Zhan W."/>
            <person name="Jiang J.F."/>
            <person name="Wang Q."/>
            <person name="Zhang B."/>
            <person name="Ji P."/>
            <person name="Bell-Sakyi L."/>
            <person name="Cui X.M."/>
            <person name="Yuan T.T."/>
            <person name="Jiang B.G."/>
            <person name="Yang W.F."/>
            <person name="Lam T.T."/>
            <person name="Chang Q.C."/>
            <person name="Ding S.J."/>
            <person name="Wang X.J."/>
            <person name="Zhu J.G."/>
            <person name="Ruan X.D."/>
            <person name="Zhao L."/>
            <person name="Wei J.T."/>
            <person name="Ye R.Z."/>
            <person name="Que T.C."/>
            <person name="Du C.H."/>
            <person name="Zhou Y.H."/>
            <person name="Cheng J.X."/>
            <person name="Dai P.F."/>
            <person name="Guo W.B."/>
            <person name="Han X.H."/>
            <person name="Huang E.J."/>
            <person name="Li L.F."/>
            <person name="Wei W."/>
            <person name="Gao Y.C."/>
            <person name="Liu J.Z."/>
            <person name="Shao H.Z."/>
            <person name="Wang X."/>
            <person name="Wang C.C."/>
            <person name="Yang T.C."/>
            <person name="Huo Q.B."/>
            <person name="Li W."/>
            <person name="Chen H.Y."/>
            <person name="Chen S.E."/>
            <person name="Zhou L.G."/>
            <person name="Ni X.B."/>
            <person name="Tian J.H."/>
            <person name="Sheng Y."/>
            <person name="Liu T."/>
            <person name="Pan Y.S."/>
            <person name="Xia L.Y."/>
            <person name="Li J."/>
            <person name="Zhao F."/>
            <person name="Cao W.C."/>
        </authorList>
    </citation>
    <scope>NUCLEOTIDE SEQUENCE [LARGE SCALE GENOMIC DNA]</scope>
    <source>
        <strain evidence="1">Iper-2018</strain>
    </source>
</reference>